<reference evidence="18" key="2">
    <citation type="journal article" date="2021" name="PeerJ">
        <title>Extensive microbial diversity within the chicken gut microbiome revealed by metagenomics and culture.</title>
        <authorList>
            <person name="Gilroy R."/>
            <person name="Ravi A."/>
            <person name="Getino M."/>
            <person name="Pursley I."/>
            <person name="Horton D.L."/>
            <person name="Alikhan N.F."/>
            <person name="Baker D."/>
            <person name="Gharbi K."/>
            <person name="Hall N."/>
            <person name="Watson M."/>
            <person name="Adriaenssens E.M."/>
            <person name="Foster-Nyarko E."/>
            <person name="Jarju S."/>
            <person name="Secka A."/>
            <person name="Antonio M."/>
            <person name="Oren A."/>
            <person name="Chaudhuri R.R."/>
            <person name="La Ragione R."/>
            <person name="Hildebrand F."/>
            <person name="Pallen M.J."/>
        </authorList>
    </citation>
    <scope>NUCLEOTIDE SEQUENCE</scope>
    <source>
        <strain evidence="18">CHK154-7741</strain>
    </source>
</reference>
<sequence>MTTLIKQSNKIQELFSFDDANKKENDFDFIIGTDEAGRGPGAGPVFAAAVCFKEHNNDLYNELSILNDSKKLSEKNREELYDIIKKHSIYFIQAGSVEDIEKNNILNTSLNCMKLSCEQVQKQLGKAKTLTLVDGNKLIKKYALPQKTVVKGDAKSASIAAASILAKVSRDRFMDELAQKFPQYGWEQNKGYLTAKHVDAIKQYGPTKWHRAKFLRNILEDKTQQLGLF</sequence>
<protein>
    <recommendedName>
        <fullName evidence="7 14">Ribonuclease HII</fullName>
        <shortName evidence="14">RNase HII</shortName>
        <ecNumber evidence="6 14">3.1.26.4</ecNumber>
    </recommendedName>
</protein>
<dbReference type="AlphaFoldDB" id="A0A9D1MZC9"/>
<dbReference type="InterPro" id="IPR036397">
    <property type="entry name" value="RNaseH_sf"/>
</dbReference>
<evidence type="ECO:0000256" key="13">
    <source>
        <dbReference type="ARBA" id="ARBA00023211"/>
    </source>
</evidence>
<evidence type="ECO:0000256" key="12">
    <source>
        <dbReference type="ARBA" id="ARBA00022801"/>
    </source>
</evidence>
<evidence type="ECO:0000256" key="3">
    <source>
        <dbReference type="ARBA" id="ARBA00004065"/>
    </source>
</evidence>
<keyword evidence="13 14" id="KW-0464">Manganese</keyword>
<organism evidence="18 19">
    <name type="scientific">Candidatus Limenecus avicola</name>
    <dbReference type="NCBI Taxonomy" id="2840847"/>
    <lineage>
        <taxon>Bacteria</taxon>
        <taxon>Bacillati</taxon>
        <taxon>Bacillota</taxon>
        <taxon>Clostridia</taxon>
        <taxon>Eubacteriales</taxon>
        <taxon>Clostridiaceae</taxon>
        <taxon>Clostridiaceae incertae sedis</taxon>
        <taxon>Candidatus Limenecus</taxon>
    </lineage>
</organism>
<feature type="domain" description="RNase H type-2" evidence="17">
    <location>
        <begin position="28"/>
        <end position="224"/>
    </location>
</feature>
<evidence type="ECO:0000259" key="17">
    <source>
        <dbReference type="PROSITE" id="PS51975"/>
    </source>
</evidence>
<evidence type="ECO:0000256" key="4">
    <source>
        <dbReference type="ARBA" id="ARBA00004496"/>
    </source>
</evidence>
<dbReference type="EMBL" id="DVOD01000013">
    <property type="protein sequence ID" value="HIU91803.1"/>
    <property type="molecule type" value="Genomic_DNA"/>
</dbReference>
<evidence type="ECO:0000313" key="18">
    <source>
        <dbReference type="EMBL" id="HIU91803.1"/>
    </source>
</evidence>
<comment type="subcellular location">
    <subcellularLocation>
        <location evidence="4 14">Cytoplasm</location>
    </subcellularLocation>
</comment>
<evidence type="ECO:0000256" key="11">
    <source>
        <dbReference type="ARBA" id="ARBA00022759"/>
    </source>
</evidence>
<evidence type="ECO:0000256" key="5">
    <source>
        <dbReference type="ARBA" id="ARBA00007383"/>
    </source>
</evidence>
<evidence type="ECO:0000256" key="16">
    <source>
        <dbReference type="RuleBase" id="RU003515"/>
    </source>
</evidence>
<evidence type="ECO:0000256" key="14">
    <source>
        <dbReference type="HAMAP-Rule" id="MF_00052"/>
    </source>
</evidence>
<feature type="binding site" evidence="14 15">
    <location>
        <position position="35"/>
    </location>
    <ligand>
        <name>a divalent metal cation</name>
        <dbReference type="ChEBI" id="CHEBI:60240"/>
    </ligand>
</feature>
<evidence type="ECO:0000256" key="2">
    <source>
        <dbReference type="ARBA" id="ARBA00001946"/>
    </source>
</evidence>
<dbReference type="EC" id="3.1.26.4" evidence="6 14"/>
<dbReference type="GO" id="GO:0006298">
    <property type="term" value="P:mismatch repair"/>
    <property type="evidence" value="ECO:0007669"/>
    <property type="project" value="TreeGrafter"/>
</dbReference>
<gene>
    <name evidence="14" type="primary">rnhB</name>
    <name evidence="18" type="ORF">IAD26_01570</name>
</gene>
<evidence type="ECO:0000256" key="9">
    <source>
        <dbReference type="ARBA" id="ARBA00022722"/>
    </source>
</evidence>
<evidence type="ECO:0000256" key="1">
    <source>
        <dbReference type="ARBA" id="ARBA00000077"/>
    </source>
</evidence>
<dbReference type="HAMAP" id="MF_00052_B">
    <property type="entry name" value="RNase_HII_B"/>
    <property type="match status" value="1"/>
</dbReference>
<dbReference type="Pfam" id="PF01351">
    <property type="entry name" value="RNase_HII"/>
    <property type="match status" value="1"/>
</dbReference>
<dbReference type="InterPro" id="IPR001352">
    <property type="entry name" value="RNase_HII/HIII"/>
</dbReference>
<dbReference type="InterPro" id="IPR012337">
    <property type="entry name" value="RNaseH-like_sf"/>
</dbReference>
<dbReference type="InterPro" id="IPR022898">
    <property type="entry name" value="RNase_HII"/>
</dbReference>
<feature type="binding site" evidence="14 15">
    <location>
        <position position="34"/>
    </location>
    <ligand>
        <name>a divalent metal cation</name>
        <dbReference type="ChEBI" id="CHEBI:60240"/>
    </ligand>
</feature>
<dbReference type="GO" id="GO:0032299">
    <property type="term" value="C:ribonuclease H2 complex"/>
    <property type="evidence" value="ECO:0007669"/>
    <property type="project" value="TreeGrafter"/>
</dbReference>
<evidence type="ECO:0000313" key="19">
    <source>
        <dbReference type="Proteomes" id="UP000886748"/>
    </source>
</evidence>
<keyword evidence="9 14" id="KW-0540">Nuclease</keyword>
<dbReference type="SUPFAM" id="SSF53098">
    <property type="entry name" value="Ribonuclease H-like"/>
    <property type="match status" value="1"/>
</dbReference>
<dbReference type="CDD" id="cd07182">
    <property type="entry name" value="RNase_HII_bacteria_HII_like"/>
    <property type="match status" value="1"/>
</dbReference>
<keyword evidence="12 14" id="KW-0378">Hydrolase</keyword>
<dbReference type="Proteomes" id="UP000886748">
    <property type="component" value="Unassembled WGS sequence"/>
</dbReference>
<dbReference type="GO" id="GO:0030145">
    <property type="term" value="F:manganese ion binding"/>
    <property type="evidence" value="ECO:0007669"/>
    <property type="project" value="UniProtKB-UniRule"/>
</dbReference>
<evidence type="ECO:0000256" key="6">
    <source>
        <dbReference type="ARBA" id="ARBA00012180"/>
    </source>
</evidence>
<comment type="cofactor">
    <cofactor evidence="14 15">
        <name>Mn(2+)</name>
        <dbReference type="ChEBI" id="CHEBI:29035"/>
    </cofactor>
    <cofactor evidence="14 15">
        <name>Mg(2+)</name>
        <dbReference type="ChEBI" id="CHEBI:18420"/>
    </cofactor>
    <text evidence="14 15">Manganese or magnesium. Binds 1 divalent metal ion per monomer in the absence of substrate. May bind a second metal ion after substrate binding.</text>
</comment>
<name>A0A9D1MZC9_9CLOT</name>
<dbReference type="InterPro" id="IPR024567">
    <property type="entry name" value="RNase_HII/HIII_dom"/>
</dbReference>
<comment type="catalytic activity">
    <reaction evidence="1 14 15 16">
        <text>Endonucleolytic cleavage to 5'-phosphomonoester.</text>
        <dbReference type="EC" id="3.1.26.4"/>
    </reaction>
</comment>
<keyword evidence="11 14" id="KW-0255">Endonuclease</keyword>
<dbReference type="GO" id="GO:0043137">
    <property type="term" value="P:DNA replication, removal of RNA primer"/>
    <property type="evidence" value="ECO:0007669"/>
    <property type="project" value="TreeGrafter"/>
</dbReference>
<dbReference type="PROSITE" id="PS51975">
    <property type="entry name" value="RNASE_H_2"/>
    <property type="match status" value="1"/>
</dbReference>
<comment type="similarity">
    <text evidence="5 14 16">Belongs to the RNase HII family.</text>
</comment>
<evidence type="ECO:0000256" key="7">
    <source>
        <dbReference type="ARBA" id="ARBA00019179"/>
    </source>
</evidence>
<comment type="cofactor">
    <cofactor evidence="2">
        <name>Mg(2+)</name>
        <dbReference type="ChEBI" id="CHEBI:18420"/>
    </cofactor>
</comment>
<dbReference type="NCBIfam" id="NF000595">
    <property type="entry name" value="PRK00015.1-3"/>
    <property type="match status" value="1"/>
</dbReference>
<feature type="binding site" evidence="14 15">
    <location>
        <position position="134"/>
    </location>
    <ligand>
        <name>a divalent metal cation</name>
        <dbReference type="ChEBI" id="CHEBI:60240"/>
    </ligand>
</feature>
<dbReference type="GO" id="GO:0005737">
    <property type="term" value="C:cytoplasm"/>
    <property type="evidence" value="ECO:0007669"/>
    <property type="project" value="UniProtKB-SubCell"/>
</dbReference>
<comment type="caution">
    <text evidence="18">The sequence shown here is derived from an EMBL/GenBank/DDBJ whole genome shotgun (WGS) entry which is preliminary data.</text>
</comment>
<dbReference type="PANTHER" id="PTHR10954:SF18">
    <property type="entry name" value="RIBONUCLEASE HII"/>
    <property type="match status" value="1"/>
</dbReference>
<reference evidence="18" key="1">
    <citation type="submission" date="2020-10" db="EMBL/GenBank/DDBJ databases">
        <authorList>
            <person name="Gilroy R."/>
        </authorList>
    </citation>
    <scope>NUCLEOTIDE SEQUENCE</scope>
    <source>
        <strain evidence="18">CHK154-7741</strain>
    </source>
</reference>
<keyword evidence="8 14" id="KW-0963">Cytoplasm</keyword>
<evidence type="ECO:0000256" key="8">
    <source>
        <dbReference type="ARBA" id="ARBA00022490"/>
    </source>
</evidence>
<proteinExistence type="inferred from homology"/>
<accession>A0A9D1MZC9</accession>
<dbReference type="Gene3D" id="3.30.420.10">
    <property type="entry name" value="Ribonuclease H-like superfamily/Ribonuclease H"/>
    <property type="match status" value="1"/>
</dbReference>
<dbReference type="PANTHER" id="PTHR10954">
    <property type="entry name" value="RIBONUCLEASE H2 SUBUNIT A"/>
    <property type="match status" value="1"/>
</dbReference>
<evidence type="ECO:0000256" key="10">
    <source>
        <dbReference type="ARBA" id="ARBA00022723"/>
    </source>
</evidence>
<dbReference type="GO" id="GO:0004523">
    <property type="term" value="F:RNA-DNA hybrid ribonuclease activity"/>
    <property type="evidence" value="ECO:0007669"/>
    <property type="project" value="UniProtKB-UniRule"/>
</dbReference>
<keyword evidence="10 14" id="KW-0479">Metal-binding</keyword>
<comment type="function">
    <text evidence="3 14 16">Endonuclease that specifically degrades the RNA of RNA-DNA hybrids.</text>
</comment>
<dbReference type="GO" id="GO:0003723">
    <property type="term" value="F:RNA binding"/>
    <property type="evidence" value="ECO:0007669"/>
    <property type="project" value="UniProtKB-UniRule"/>
</dbReference>
<evidence type="ECO:0000256" key="15">
    <source>
        <dbReference type="PROSITE-ProRule" id="PRU01319"/>
    </source>
</evidence>